<feature type="domain" description="DUF7153" evidence="2">
    <location>
        <begin position="548"/>
        <end position="814"/>
    </location>
</feature>
<protein>
    <recommendedName>
        <fullName evidence="2">DUF7153 domain-containing protein</fullName>
    </recommendedName>
</protein>
<dbReference type="OrthoDB" id="6060890at2759"/>
<evidence type="ECO:0000259" key="2">
    <source>
        <dbReference type="Pfam" id="PF23672"/>
    </source>
</evidence>
<dbReference type="KEGG" id="vde:111249117"/>
<sequence>MSAFIKHPSTHVFFHVQDKSAAQQASPPGGAARRSGASALGLGGHKPQGLSLATGSRLSADHASLLAHGPHGQFSSMMSAAGAHGHHHASHITLHLSGHQQQAGSQPHRPVSTILSGGSSSPHAGGEWDDFDLFCQSSYPRLSPLGAHPQFPGQSSHHALDSQLIEETSLGGPAPLNAQPAFPSAYGGSGGGSSSAGGGRLGGRGASGAGGSGSGAEDDGGSGSKAPPPRLRSNSYYSIPLAEPSGHNPTATTGDHRGTDHRALAETYEYHRSAAMAGGSAPEWEGGEVSVLSGGSRGGARFDHPTKGGLRPPGVNSPASGKWGHEWDMHGQGHMQGVAQPSQHGPSPTGGGRRPQDMTREPLAPTNRTNAYHLKDGQYMGAWGDAKGQRGAENHANLAFEGLSPPPPANPVDVLTVSASMLHRILPGVVQPLKVGQYTSLCGLAISSIHVTERDTCVVMDMCESAGFCARDLPSPATELLPLPRDWISVQLARHKHTFGWFKHNYNTATTVSHRDSHKGSHIPPHHPLSQVQGGQQTGRGQHSPKNLLLMNVERNSQFPFMTILSCRETELARLIRELDELHLPPGLGPSMGGMGGLGGSIGGSIANLANTCGGQLAFAAPGYCANCSNATGDFHPMSAQQTRIHHTGAYIEVASLARRKGGGHVVGFGTMPFGGPMEDSLGRNNKKMTGRQELDDPRLSGDPQSASALDDDEDAARTGYIVSFFRVFPGEDSERLDRSWPLWTGARQIHGRLPKCVGLNRISFHKKVDPHSSGITYVLLCECPRIMDYLTEACVLVDQLRARCCGYTALYRVIDSF</sequence>
<reference evidence="3" key="1">
    <citation type="submission" date="2021-01" db="UniProtKB">
        <authorList>
            <consortium name="EnsemblMetazoa"/>
        </authorList>
    </citation>
    <scope>IDENTIFICATION</scope>
</reference>
<name>A0A7M7JWR4_VARDE</name>
<feature type="region of interest" description="Disordered" evidence="1">
    <location>
        <begin position="19"/>
        <end position="56"/>
    </location>
</feature>
<dbReference type="RefSeq" id="XP_022658255.1">
    <property type="nucleotide sequence ID" value="XM_022802520.1"/>
</dbReference>
<proteinExistence type="predicted"/>
<evidence type="ECO:0000256" key="1">
    <source>
        <dbReference type="SAM" id="MobiDB-lite"/>
    </source>
</evidence>
<feature type="compositionally biased region" description="Low complexity" evidence="1">
    <location>
        <begin position="20"/>
        <end position="40"/>
    </location>
</feature>
<evidence type="ECO:0000313" key="3">
    <source>
        <dbReference type="EnsemblMetazoa" id="XP_022658255"/>
    </source>
</evidence>
<dbReference type="Pfam" id="PF23672">
    <property type="entry name" value="DUF7153"/>
    <property type="match status" value="1"/>
</dbReference>
<dbReference type="PANTHER" id="PTHR22198:SF1">
    <property type="entry name" value="FERM DOMAIN-CONTAINING PROTEIN"/>
    <property type="match status" value="1"/>
</dbReference>
<dbReference type="Proteomes" id="UP000594260">
    <property type="component" value="Unplaced"/>
</dbReference>
<feature type="region of interest" description="Disordered" evidence="1">
    <location>
        <begin position="169"/>
        <end position="258"/>
    </location>
</feature>
<dbReference type="AlphaFoldDB" id="A0A7M7JWR4"/>
<feature type="compositionally biased region" description="Basic and acidic residues" evidence="1">
    <location>
        <begin position="691"/>
        <end position="700"/>
    </location>
</feature>
<dbReference type="EnsemblMetazoa" id="XM_022802520">
    <property type="protein sequence ID" value="XP_022658255"/>
    <property type="gene ID" value="LOC111249117"/>
</dbReference>
<feature type="compositionally biased region" description="Gly residues" evidence="1">
    <location>
        <begin position="187"/>
        <end position="214"/>
    </location>
</feature>
<dbReference type="GeneID" id="111249117"/>
<dbReference type="PANTHER" id="PTHR22198">
    <property type="entry name" value="FERM DOMAIN-CONTAINING PROTEIN"/>
    <property type="match status" value="1"/>
</dbReference>
<dbReference type="InterPro" id="IPR055577">
    <property type="entry name" value="DUF7153"/>
</dbReference>
<feature type="region of interest" description="Disordered" evidence="1">
    <location>
        <begin position="97"/>
        <end position="123"/>
    </location>
</feature>
<keyword evidence="4" id="KW-1185">Reference proteome</keyword>
<evidence type="ECO:0000313" key="4">
    <source>
        <dbReference type="Proteomes" id="UP000594260"/>
    </source>
</evidence>
<feature type="compositionally biased region" description="Low complexity" evidence="1">
    <location>
        <begin position="531"/>
        <end position="542"/>
    </location>
</feature>
<dbReference type="InParanoid" id="A0A7M7JWR4"/>
<feature type="region of interest" description="Disordered" evidence="1">
    <location>
        <begin position="294"/>
        <end position="369"/>
    </location>
</feature>
<feature type="compositionally biased region" description="Polar residues" evidence="1">
    <location>
        <begin position="113"/>
        <end position="122"/>
    </location>
</feature>
<feature type="region of interest" description="Disordered" evidence="1">
    <location>
        <begin position="512"/>
        <end position="543"/>
    </location>
</feature>
<accession>A0A7M7JWR4</accession>
<feature type="region of interest" description="Disordered" evidence="1">
    <location>
        <begin position="677"/>
        <end position="713"/>
    </location>
</feature>
<organism evidence="3 4">
    <name type="scientific">Varroa destructor</name>
    <name type="common">Honeybee mite</name>
    <dbReference type="NCBI Taxonomy" id="109461"/>
    <lineage>
        <taxon>Eukaryota</taxon>
        <taxon>Metazoa</taxon>
        <taxon>Ecdysozoa</taxon>
        <taxon>Arthropoda</taxon>
        <taxon>Chelicerata</taxon>
        <taxon>Arachnida</taxon>
        <taxon>Acari</taxon>
        <taxon>Parasitiformes</taxon>
        <taxon>Mesostigmata</taxon>
        <taxon>Gamasina</taxon>
        <taxon>Dermanyssoidea</taxon>
        <taxon>Varroidae</taxon>
        <taxon>Varroa</taxon>
    </lineage>
</organism>